<dbReference type="RefSeq" id="XP_013899590.1">
    <property type="nucleotide sequence ID" value="XM_014044136.1"/>
</dbReference>
<accession>A0A0D2N365</accession>
<sequence length="234" mass="24736">MSVNVVLGAGGPTGQECVKRLLEATSEKVRAVVRNPSKYADVFSKSDRLEVVAGDVTDESSLRTALEGAKGVIFAASGVGYWSAKPVDYEGVVKTAAAAKAAGTVGRVVVVSSMMTDPANRWHPVRILLNNIRYSLMDYKYKGEEALRNSGVSWTIVRPGGLTKGERGKSIITAVKDVTKEVGMGSISRADVAAISVEALTNPKAANAKFSVFCKKPEEPLGGDYNAHVASLFG</sequence>
<dbReference type="Proteomes" id="UP000054498">
    <property type="component" value="Unassembled WGS sequence"/>
</dbReference>
<dbReference type="STRING" id="145388.A0A0D2N365"/>
<organism evidence="2 3">
    <name type="scientific">Monoraphidium neglectum</name>
    <dbReference type="NCBI Taxonomy" id="145388"/>
    <lineage>
        <taxon>Eukaryota</taxon>
        <taxon>Viridiplantae</taxon>
        <taxon>Chlorophyta</taxon>
        <taxon>core chlorophytes</taxon>
        <taxon>Chlorophyceae</taxon>
        <taxon>CS clade</taxon>
        <taxon>Sphaeropleales</taxon>
        <taxon>Selenastraceae</taxon>
        <taxon>Monoraphidium</taxon>
    </lineage>
</organism>
<gene>
    <name evidence="2" type="ORF">MNEG_7393</name>
</gene>
<name>A0A0D2N365_9CHLO</name>
<evidence type="ECO:0000313" key="2">
    <source>
        <dbReference type="EMBL" id="KIZ00571.1"/>
    </source>
</evidence>
<dbReference type="PANTHER" id="PTHR15020">
    <property type="entry name" value="FLAVIN REDUCTASE-RELATED"/>
    <property type="match status" value="1"/>
</dbReference>
<reference evidence="2 3" key="1">
    <citation type="journal article" date="2013" name="BMC Genomics">
        <title>Reconstruction of the lipid metabolism for the microalga Monoraphidium neglectum from its genome sequence reveals characteristics suitable for biofuel production.</title>
        <authorList>
            <person name="Bogen C."/>
            <person name="Al-Dilaimi A."/>
            <person name="Albersmeier A."/>
            <person name="Wichmann J."/>
            <person name="Grundmann M."/>
            <person name="Rupp O."/>
            <person name="Lauersen K.J."/>
            <person name="Blifernez-Klassen O."/>
            <person name="Kalinowski J."/>
            <person name="Goesmann A."/>
            <person name="Mussgnug J.H."/>
            <person name="Kruse O."/>
        </authorList>
    </citation>
    <scope>NUCLEOTIDE SEQUENCE [LARGE SCALE GENOMIC DNA]</scope>
    <source>
        <strain evidence="2 3">SAG 48.87</strain>
    </source>
</reference>
<dbReference type="AlphaFoldDB" id="A0A0D2N365"/>
<dbReference type="GeneID" id="25740269"/>
<evidence type="ECO:0000259" key="1">
    <source>
        <dbReference type="Pfam" id="PF13460"/>
    </source>
</evidence>
<keyword evidence="3" id="KW-1185">Reference proteome</keyword>
<dbReference type="OrthoDB" id="419598at2759"/>
<proteinExistence type="predicted"/>
<dbReference type="KEGG" id="mng:MNEG_7393"/>
<protein>
    <submittedName>
        <fullName evidence="2">NAD dependent epimerase/dehydratase familyprotein</fullName>
    </submittedName>
</protein>
<feature type="domain" description="NAD(P)-binding" evidence="1">
    <location>
        <begin position="8"/>
        <end position="203"/>
    </location>
</feature>
<dbReference type="InterPro" id="IPR016040">
    <property type="entry name" value="NAD(P)-bd_dom"/>
</dbReference>
<dbReference type="EMBL" id="KK101521">
    <property type="protein sequence ID" value="KIZ00571.1"/>
    <property type="molecule type" value="Genomic_DNA"/>
</dbReference>
<dbReference type="InterPro" id="IPR036291">
    <property type="entry name" value="NAD(P)-bd_dom_sf"/>
</dbReference>
<dbReference type="Gene3D" id="3.40.50.720">
    <property type="entry name" value="NAD(P)-binding Rossmann-like Domain"/>
    <property type="match status" value="1"/>
</dbReference>
<dbReference type="PANTHER" id="PTHR15020:SF11">
    <property type="entry name" value="OS06G0360300 PROTEIN"/>
    <property type="match status" value="1"/>
</dbReference>
<evidence type="ECO:0000313" key="3">
    <source>
        <dbReference type="Proteomes" id="UP000054498"/>
    </source>
</evidence>
<dbReference type="SUPFAM" id="SSF51735">
    <property type="entry name" value="NAD(P)-binding Rossmann-fold domains"/>
    <property type="match status" value="1"/>
</dbReference>
<dbReference type="Pfam" id="PF13460">
    <property type="entry name" value="NAD_binding_10"/>
    <property type="match status" value="1"/>
</dbReference>